<evidence type="ECO:0000313" key="2">
    <source>
        <dbReference type="EMBL" id="KAG6372920.1"/>
    </source>
</evidence>
<organism evidence="2 3">
    <name type="scientific">Boletus reticuloceps</name>
    <dbReference type="NCBI Taxonomy" id="495285"/>
    <lineage>
        <taxon>Eukaryota</taxon>
        <taxon>Fungi</taxon>
        <taxon>Dikarya</taxon>
        <taxon>Basidiomycota</taxon>
        <taxon>Agaricomycotina</taxon>
        <taxon>Agaricomycetes</taxon>
        <taxon>Agaricomycetidae</taxon>
        <taxon>Boletales</taxon>
        <taxon>Boletineae</taxon>
        <taxon>Boletaceae</taxon>
        <taxon>Boletoideae</taxon>
        <taxon>Boletus</taxon>
    </lineage>
</organism>
<feature type="region of interest" description="Disordered" evidence="1">
    <location>
        <begin position="1"/>
        <end position="52"/>
    </location>
</feature>
<keyword evidence="3" id="KW-1185">Reference proteome</keyword>
<dbReference type="OrthoDB" id="2416294at2759"/>
<sequence>MADSEEATSKTLDTTPQAEHPQAGNDLDDLEEADESDDEQEDLSGHKRAPPLIPACNSALSDLNDILSPRRRSGIGHDLFEGDNLLWKRLEMMEMFLWNYCKPALEPLMWIRASECFFFPFSLDTDGNHNRYATCSLRFMDAYRKGLNGKQAVFTARKYRGHRTLPLSVFDDLEKADMPRQKSTV</sequence>
<gene>
    <name evidence="2" type="ORF">JVT61DRAFT_6949</name>
</gene>
<dbReference type="EMBL" id="JAGFBS010000024">
    <property type="protein sequence ID" value="KAG6372920.1"/>
    <property type="molecule type" value="Genomic_DNA"/>
</dbReference>
<feature type="compositionally biased region" description="Acidic residues" evidence="1">
    <location>
        <begin position="26"/>
        <end position="42"/>
    </location>
</feature>
<dbReference type="AlphaFoldDB" id="A0A8I3A7Y9"/>
<proteinExistence type="predicted"/>
<name>A0A8I3A7Y9_9AGAM</name>
<accession>A0A8I3A7Y9</accession>
<dbReference type="Proteomes" id="UP000683000">
    <property type="component" value="Unassembled WGS sequence"/>
</dbReference>
<comment type="caution">
    <text evidence="2">The sequence shown here is derived from an EMBL/GenBank/DDBJ whole genome shotgun (WGS) entry which is preliminary data.</text>
</comment>
<evidence type="ECO:0000313" key="3">
    <source>
        <dbReference type="Proteomes" id="UP000683000"/>
    </source>
</evidence>
<reference evidence="2" key="1">
    <citation type="submission" date="2021-03" db="EMBL/GenBank/DDBJ databases">
        <title>Evolutionary innovations through gain and loss of genes in the ectomycorrhizal Boletales.</title>
        <authorList>
            <person name="Wu G."/>
            <person name="Miyauchi S."/>
            <person name="Morin E."/>
            <person name="Yang Z.-L."/>
            <person name="Xu J."/>
            <person name="Martin F.M."/>
        </authorList>
    </citation>
    <scope>NUCLEOTIDE SEQUENCE</scope>
    <source>
        <strain evidence="2">BR01</strain>
    </source>
</reference>
<evidence type="ECO:0000256" key="1">
    <source>
        <dbReference type="SAM" id="MobiDB-lite"/>
    </source>
</evidence>
<protein>
    <submittedName>
        <fullName evidence="2">Uncharacterized protein</fullName>
    </submittedName>
</protein>